<organism evidence="2 3">
    <name type="scientific">Danionella cerebrum</name>
    <dbReference type="NCBI Taxonomy" id="2873325"/>
    <lineage>
        <taxon>Eukaryota</taxon>
        <taxon>Metazoa</taxon>
        <taxon>Chordata</taxon>
        <taxon>Craniata</taxon>
        <taxon>Vertebrata</taxon>
        <taxon>Euteleostomi</taxon>
        <taxon>Actinopterygii</taxon>
        <taxon>Neopterygii</taxon>
        <taxon>Teleostei</taxon>
        <taxon>Ostariophysi</taxon>
        <taxon>Cypriniformes</taxon>
        <taxon>Danionidae</taxon>
        <taxon>Danioninae</taxon>
        <taxon>Danionella</taxon>
    </lineage>
</organism>
<dbReference type="EMBL" id="SRMA01025427">
    <property type="protein sequence ID" value="TRY94795.1"/>
    <property type="molecule type" value="Genomic_DNA"/>
</dbReference>
<reference evidence="2 3" key="1">
    <citation type="journal article" date="2019" name="Sci. Data">
        <title>Hybrid genome assembly and annotation of Danionella translucida.</title>
        <authorList>
            <person name="Kadobianskyi M."/>
            <person name="Schulze L."/>
            <person name="Schuelke M."/>
            <person name="Judkewitz B."/>
        </authorList>
    </citation>
    <scope>NUCLEOTIDE SEQUENCE [LARGE SCALE GENOMIC DNA]</scope>
    <source>
        <strain evidence="2 3">Bolton</strain>
    </source>
</reference>
<evidence type="ECO:0000313" key="2">
    <source>
        <dbReference type="EMBL" id="TRY94795.1"/>
    </source>
</evidence>
<name>A0A553QXW1_9TELE</name>
<proteinExistence type="predicted"/>
<gene>
    <name evidence="2" type="ORF">DNTS_032628</name>
</gene>
<protein>
    <submittedName>
        <fullName evidence="2">Uncharacterized protein</fullName>
    </submittedName>
</protein>
<accession>A0A553QXW1</accession>
<comment type="caution">
    <text evidence="2">The sequence shown here is derived from an EMBL/GenBank/DDBJ whole genome shotgun (WGS) entry which is preliminary data.</text>
</comment>
<sequence length="34" mass="3510">MKRETISSALPPSGRPRSPAAGSFLSSSICFVTA</sequence>
<feature type="region of interest" description="Disordered" evidence="1">
    <location>
        <begin position="1"/>
        <end position="25"/>
    </location>
</feature>
<evidence type="ECO:0000313" key="3">
    <source>
        <dbReference type="Proteomes" id="UP000316079"/>
    </source>
</evidence>
<evidence type="ECO:0000256" key="1">
    <source>
        <dbReference type="SAM" id="MobiDB-lite"/>
    </source>
</evidence>
<dbReference type="AlphaFoldDB" id="A0A553QXW1"/>
<keyword evidence="3" id="KW-1185">Reference proteome</keyword>
<dbReference type="Proteomes" id="UP000316079">
    <property type="component" value="Unassembled WGS sequence"/>
</dbReference>
<feature type="compositionally biased region" description="Polar residues" evidence="1">
    <location>
        <begin position="1"/>
        <end position="10"/>
    </location>
</feature>